<organism evidence="4 5">
    <name type="scientific">Couchioplanes caeruleus subsp. caeruleus</name>
    <dbReference type="NCBI Taxonomy" id="56427"/>
    <lineage>
        <taxon>Bacteria</taxon>
        <taxon>Bacillati</taxon>
        <taxon>Actinomycetota</taxon>
        <taxon>Actinomycetes</taxon>
        <taxon>Micromonosporales</taxon>
        <taxon>Micromonosporaceae</taxon>
        <taxon>Couchioplanes</taxon>
    </lineage>
</organism>
<feature type="compositionally biased region" description="Pro residues" evidence="1">
    <location>
        <begin position="51"/>
        <end position="69"/>
    </location>
</feature>
<dbReference type="RefSeq" id="WP_071806555.1">
    <property type="nucleotide sequence ID" value="NZ_MEIA01000192.1"/>
</dbReference>
<feature type="domain" description="DM13" evidence="3">
    <location>
        <begin position="73"/>
        <end position="188"/>
    </location>
</feature>
<proteinExistence type="predicted"/>
<feature type="transmembrane region" description="Helical" evidence="2">
    <location>
        <begin position="12"/>
        <end position="29"/>
    </location>
</feature>
<evidence type="ECO:0000259" key="3">
    <source>
        <dbReference type="PROSITE" id="PS51549"/>
    </source>
</evidence>
<dbReference type="AlphaFoldDB" id="A0A1K0FJ33"/>
<protein>
    <recommendedName>
        <fullName evidence="3">DM13 domain-containing protein</fullName>
    </recommendedName>
</protein>
<dbReference type="PROSITE" id="PS51549">
    <property type="entry name" value="DM13"/>
    <property type="match status" value="1"/>
</dbReference>
<comment type="caution">
    <text evidence="4">The sequence shown here is derived from an EMBL/GenBank/DDBJ whole genome shotgun (WGS) entry which is preliminary data.</text>
</comment>
<feature type="region of interest" description="Disordered" evidence="1">
    <location>
        <begin position="46"/>
        <end position="71"/>
    </location>
</feature>
<accession>A0A1K0FJ33</accession>
<keyword evidence="2" id="KW-1133">Transmembrane helix</keyword>
<dbReference type="InterPro" id="IPR019545">
    <property type="entry name" value="DM13_domain"/>
</dbReference>
<dbReference type="Proteomes" id="UP000182486">
    <property type="component" value="Unassembled WGS sequence"/>
</dbReference>
<evidence type="ECO:0000313" key="5">
    <source>
        <dbReference type="Proteomes" id="UP000182486"/>
    </source>
</evidence>
<evidence type="ECO:0000256" key="1">
    <source>
        <dbReference type="SAM" id="MobiDB-lite"/>
    </source>
</evidence>
<reference evidence="4 5" key="1">
    <citation type="submission" date="2016-09" db="EMBL/GenBank/DDBJ databases">
        <title>Couchioplanes caeruleus draft genome sequence.</title>
        <authorList>
            <person name="Sheehan J."/>
            <person name="Caffrey P."/>
        </authorList>
    </citation>
    <scope>NUCLEOTIDE SEQUENCE [LARGE SCALE GENOMIC DNA]</scope>
    <source>
        <strain evidence="4 5">DSM 43634</strain>
    </source>
</reference>
<evidence type="ECO:0000256" key="2">
    <source>
        <dbReference type="SAM" id="Phobius"/>
    </source>
</evidence>
<name>A0A1K0FJ33_9ACTN</name>
<keyword evidence="2" id="KW-0472">Membrane</keyword>
<gene>
    <name evidence="4" type="ORF">BG844_18330</name>
</gene>
<sequence>MIRRLLTKPVTWLAIALIAVGGAAGLYWFQPWRLWTTTTVMDQLSAAASPTAPPPPAAASATAPPPPVAPATGPVIIRKGAFVTHEHETTGAARLVRKEDGGHQLELAGLDTSDGPDLRVWLTDQKVGTGVAAWRVFDDGRHVELGRLKGNRGDQVYRLPDDVDPKDYRSVTIWCARFAVSFGAAALQ</sequence>
<evidence type="ECO:0000313" key="4">
    <source>
        <dbReference type="EMBL" id="OJF12871.1"/>
    </source>
</evidence>
<dbReference type="Pfam" id="PF10517">
    <property type="entry name" value="DM13"/>
    <property type="match status" value="1"/>
</dbReference>
<dbReference type="EMBL" id="MEIA01000192">
    <property type="protein sequence ID" value="OJF12871.1"/>
    <property type="molecule type" value="Genomic_DNA"/>
</dbReference>
<keyword evidence="2" id="KW-0812">Transmembrane</keyword>
<keyword evidence="5" id="KW-1185">Reference proteome</keyword>